<protein>
    <submittedName>
        <fullName evidence="1">Uncharacterized protein</fullName>
    </submittedName>
</protein>
<proteinExistence type="predicted"/>
<dbReference type="EMBL" id="RCZG01000019">
    <property type="protein sequence ID" value="TPG28147.1"/>
    <property type="molecule type" value="Genomic_DNA"/>
</dbReference>
<keyword evidence="2" id="KW-1185">Reference proteome</keyword>
<sequence>MERAAVRMHVAADLSGTYTDFWTVTQGALEFAARKTGLELTTAGRERLALLSNATAMMLDAWVQNSDRAACSTLT</sequence>
<dbReference type="Proteomes" id="UP000320095">
    <property type="component" value="Unassembled WGS sequence"/>
</dbReference>
<reference evidence="1 2" key="1">
    <citation type="journal article" date="2019" name="Environ. Microbiol.">
        <title>Species interactions and distinct microbial communities in high Arctic permafrost affected cryosols are associated with the CH4 and CO2 gas fluxes.</title>
        <authorList>
            <person name="Altshuler I."/>
            <person name="Hamel J."/>
            <person name="Turney S."/>
            <person name="Magnuson E."/>
            <person name="Levesque R."/>
            <person name="Greer C."/>
            <person name="Whyte L.G."/>
        </authorList>
    </citation>
    <scope>NUCLEOTIDE SEQUENCE [LARGE SCALE GENOMIC DNA]</scope>
    <source>
        <strain evidence="1 2">S5.20</strain>
    </source>
</reference>
<evidence type="ECO:0000313" key="1">
    <source>
        <dbReference type="EMBL" id="TPG28147.1"/>
    </source>
</evidence>
<evidence type="ECO:0000313" key="2">
    <source>
        <dbReference type="Proteomes" id="UP000320095"/>
    </source>
</evidence>
<gene>
    <name evidence="1" type="ORF">EAH80_27850</name>
</gene>
<dbReference type="InterPro" id="IPR023198">
    <property type="entry name" value="PGP-like_dom2"/>
</dbReference>
<comment type="caution">
    <text evidence="1">The sequence shown here is derived from an EMBL/GenBank/DDBJ whole genome shotgun (WGS) entry which is preliminary data.</text>
</comment>
<dbReference type="Gene3D" id="1.10.150.240">
    <property type="entry name" value="Putative phosphatase, domain 2"/>
    <property type="match status" value="1"/>
</dbReference>
<name>A0A502DS38_9MYCO</name>
<dbReference type="AlphaFoldDB" id="A0A502DS38"/>
<organism evidence="1 2">
    <name type="scientific">Mycolicibacterium hodleri</name>
    <dbReference type="NCBI Taxonomy" id="49897"/>
    <lineage>
        <taxon>Bacteria</taxon>
        <taxon>Bacillati</taxon>
        <taxon>Actinomycetota</taxon>
        <taxon>Actinomycetes</taxon>
        <taxon>Mycobacteriales</taxon>
        <taxon>Mycobacteriaceae</taxon>
        <taxon>Mycolicibacterium</taxon>
    </lineage>
</organism>
<accession>A0A502DS38</accession>